<sequence length="101" mass="11606">MSSLVRGGTLLGAGARFLRRTGLPVGRRNAGGEAHIVPRYRQFPQLTKQQVWQAEFLSSAMWFWILWNLWHDPDAVFGHFPYPDPSQWTNEELGIPPDDEE</sequence>
<dbReference type="GO" id="GO:0032981">
    <property type="term" value="P:mitochondrial respiratory chain complex I assembly"/>
    <property type="evidence" value="ECO:0007669"/>
    <property type="project" value="TreeGrafter"/>
</dbReference>
<evidence type="ECO:0000256" key="11">
    <source>
        <dbReference type="ARBA" id="ARBA00023128"/>
    </source>
</evidence>
<keyword evidence="9" id="KW-0809">Transit peptide</keyword>
<dbReference type="GO" id="GO:0005743">
    <property type="term" value="C:mitochondrial inner membrane"/>
    <property type="evidence" value="ECO:0007669"/>
    <property type="project" value="UniProtKB-SubCell"/>
</dbReference>
<proteinExistence type="inferred from homology"/>
<dbReference type="OrthoDB" id="6241903at2759"/>
<evidence type="ECO:0000256" key="4">
    <source>
        <dbReference type="ARBA" id="ARBA00011533"/>
    </source>
</evidence>
<protein>
    <recommendedName>
        <fullName evidence="5">NADH dehydrogenase [ubiquinone] 1 beta subcomplex subunit 2, mitochondrial</fullName>
    </recommendedName>
    <alternativeName>
        <fullName evidence="13">Complex I-AGGG</fullName>
    </alternativeName>
    <alternativeName>
        <fullName evidence="14">NADH-ubiquinone oxidoreductase AGGG subunit</fullName>
    </alternativeName>
</protein>
<evidence type="ECO:0000256" key="12">
    <source>
        <dbReference type="ARBA" id="ARBA00023136"/>
    </source>
</evidence>
<keyword evidence="11" id="KW-0496">Mitochondrion</keyword>
<dbReference type="HOGENOM" id="CLU_177133_1_0_1"/>
<evidence type="ECO:0000256" key="2">
    <source>
        <dbReference type="ARBA" id="ARBA00004443"/>
    </source>
</evidence>
<keyword evidence="12" id="KW-0472">Membrane</keyword>
<evidence type="ECO:0000256" key="3">
    <source>
        <dbReference type="ARBA" id="ARBA00005923"/>
    </source>
</evidence>
<evidence type="ECO:0000256" key="5">
    <source>
        <dbReference type="ARBA" id="ARBA00014585"/>
    </source>
</evidence>
<reference evidence="16" key="1">
    <citation type="submission" date="2011-08" db="EMBL/GenBank/DDBJ databases">
        <title>The draft genome of Latimeria chalumnae.</title>
        <authorList>
            <person name="Di Palma F."/>
            <person name="Alfoldi J."/>
            <person name="Johnson J."/>
            <person name="Berlin A."/>
            <person name="Gnerre S."/>
            <person name="Jaffe D."/>
            <person name="MacCallum I."/>
            <person name="Young S."/>
            <person name="Walker B.J."/>
            <person name="Lander E."/>
            <person name="Lindblad-Toh K."/>
        </authorList>
    </citation>
    <scope>NUCLEOTIDE SEQUENCE [LARGE SCALE GENOMIC DNA]</scope>
    <source>
        <strain evidence="16">Wild caught</strain>
    </source>
</reference>
<gene>
    <name evidence="15" type="primary">NDUFB2</name>
</gene>
<comment type="similarity">
    <text evidence="3">Belongs to the complex I NDUFB2 subunit family.</text>
</comment>
<evidence type="ECO:0000256" key="10">
    <source>
        <dbReference type="ARBA" id="ARBA00022982"/>
    </source>
</evidence>
<evidence type="ECO:0000256" key="1">
    <source>
        <dbReference type="ARBA" id="ARBA00003195"/>
    </source>
</evidence>
<keyword evidence="7" id="KW-0679">Respiratory chain</keyword>
<comment type="subcellular location">
    <subcellularLocation>
        <location evidence="2">Mitochondrion inner membrane</location>
        <topology evidence="2">Peripheral membrane protein</topology>
        <orientation evidence="2">Matrix side</orientation>
    </subcellularLocation>
</comment>
<dbReference type="EMBL" id="AFYH01118842">
    <property type="status" value="NOT_ANNOTATED_CDS"/>
    <property type="molecule type" value="Genomic_DNA"/>
</dbReference>
<dbReference type="EMBL" id="AFYH01118841">
    <property type="status" value="NOT_ANNOTATED_CDS"/>
    <property type="molecule type" value="Genomic_DNA"/>
</dbReference>
<comment type="subunit">
    <text evidence="4">Complex I is composed of 45 different subunits.</text>
</comment>
<keyword evidence="8" id="KW-0999">Mitochondrion inner membrane</keyword>
<dbReference type="InParanoid" id="H3ARI6"/>
<evidence type="ECO:0000256" key="7">
    <source>
        <dbReference type="ARBA" id="ARBA00022660"/>
    </source>
</evidence>
<reference evidence="15" key="3">
    <citation type="submission" date="2025-09" db="UniProtKB">
        <authorList>
            <consortium name="Ensembl"/>
        </authorList>
    </citation>
    <scope>IDENTIFICATION</scope>
</reference>
<dbReference type="Pfam" id="PF14813">
    <property type="entry name" value="NADH_B2"/>
    <property type="match status" value="1"/>
</dbReference>
<dbReference type="STRING" id="7897.ENSLACP00000012257"/>
<dbReference type="PANTHER" id="PTHR15223:SF1">
    <property type="entry name" value="NADH DEHYDROGENASE [UBIQUINONE] 1 BETA SUBCOMPLEX SUBUNIT 2, MITOCHONDRIAL"/>
    <property type="match status" value="1"/>
</dbReference>
<keyword evidence="10" id="KW-0249">Electron transport</keyword>
<organism evidence="15 16">
    <name type="scientific">Latimeria chalumnae</name>
    <name type="common">Coelacanth</name>
    <dbReference type="NCBI Taxonomy" id="7897"/>
    <lineage>
        <taxon>Eukaryota</taxon>
        <taxon>Metazoa</taxon>
        <taxon>Chordata</taxon>
        <taxon>Craniata</taxon>
        <taxon>Vertebrata</taxon>
        <taxon>Euteleostomi</taxon>
        <taxon>Coelacanthiformes</taxon>
        <taxon>Coelacanthidae</taxon>
        <taxon>Latimeria</taxon>
    </lineage>
</organism>
<dbReference type="AlphaFoldDB" id="H3ARI6"/>
<keyword evidence="6" id="KW-0813">Transport</keyword>
<dbReference type="GeneTree" id="ENSGT00390000004044"/>
<dbReference type="CTD" id="4708"/>
<comment type="function">
    <text evidence="1">Accessory subunit of the mitochondrial membrane respiratory chain NADH dehydrogenase (Complex I), that is believed not to be involved in catalysis. Complex I functions in the transfer of electrons from NADH to the respiratory chain. The immediate electron acceptor for the enzyme is believed to be ubiquinone.</text>
</comment>
<evidence type="ECO:0000256" key="8">
    <source>
        <dbReference type="ARBA" id="ARBA00022792"/>
    </source>
</evidence>
<dbReference type="KEGG" id="lcm:102364731"/>
<dbReference type="RefSeq" id="XP_006001293.1">
    <property type="nucleotide sequence ID" value="XM_006001231.3"/>
</dbReference>
<evidence type="ECO:0000256" key="6">
    <source>
        <dbReference type="ARBA" id="ARBA00022448"/>
    </source>
</evidence>
<dbReference type="InterPro" id="IPR026627">
    <property type="entry name" value="NDUFB2_animal"/>
</dbReference>
<accession>H3ARI6</accession>
<evidence type="ECO:0000313" key="16">
    <source>
        <dbReference type="Proteomes" id="UP000008672"/>
    </source>
</evidence>
<keyword evidence="16" id="KW-1185">Reference proteome</keyword>
<dbReference type="GeneID" id="102364731"/>
<dbReference type="OMA" id="HLWHDPD"/>
<dbReference type="Bgee" id="ENSLACG00000010789">
    <property type="expression patterns" value="Expressed in muscle tissue and 6 other cell types or tissues"/>
</dbReference>
<evidence type="ECO:0000256" key="14">
    <source>
        <dbReference type="ARBA" id="ARBA00031736"/>
    </source>
</evidence>
<evidence type="ECO:0000313" key="15">
    <source>
        <dbReference type="Ensembl" id="ENSLACP00000012257.1"/>
    </source>
</evidence>
<evidence type="ECO:0000256" key="13">
    <source>
        <dbReference type="ARBA" id="ARBA00031368"/>
    </source>
</evidence>
<reference evidence="15" key="2">
    <citation type="submission" date="2025-08" db="UniProtKB">
        <authorList>
            <consortium name="Ensembl"/>
        </authorList>
    </citation>
    <scope>IDENTIFICATION</scope>
</reference>
<evidence type="ECO:0000256" key="9">
    <source>
        <dbReference type="ARBA" id="ARBA00022946"/>
    </source>
</evidence>
<dbReference type="PANTHER" id="PTHR15223">
    <property type="entry name" value="NADH-UBIQUINONE OXIDOREDUCTASE AGGG SUBUNIT"/>
    <property type="match status" value="1"/>
</dbReference>
<name>H3ARI6_LATCH</name>
<dbReference type="Ensembl" id="ENSLACT00000012349.1">
    <property type="protein sequence ID" value="ENSLACP00000012257.1"/>
    <property type="gene ID" value="ENSLACG00000010789.1"/>
</dbReference>
<dbReference type="Proteomes" id="UP000008672">
    <property type="component" value="Unassembled WGS sequence"/>
</dbReference>
<dbReference type="FunCoup" id="H3ARI6">
    <property type="interactions" value="388"/>
</dbReference>
<dbReference type="GO" id="GO:0045271">
    <property type="term" value="C:respiratory chain complex I"/>
    <property type="evidence" value="ECO:0007669"/>
    <property type="project" value="InterPro"/>
</dbReference>
<dbReference type="eggNOG" id="ENOG502S524">
    <property type="taxonomic scope" value="Eukaryota"/>
</dbReference>